<protein>
    <submittedName>
        <fullName evidence="1">Uncharacterized protein</fullName>
    </submittedName>
</protein>
<keyword evidence="2" id="KW-1185">Reference proteome</keyword>
<accession>A0AAV2A4D4</accession>
<dbReference type="EMBL" id="CAXIEN010000117">
    <property type="protein sequence ID" value="CAL1278890.1"/>
    <property type="molecule type" value="Genomic_DNA"/>
</dbReference>
<sequence>MRNLVMKRAIFTGIQKFSTILTMNQNILFQGAQIYKDSPGINNGTEMFIKSFFKSNCLRNKK</sequence>
<evidence type="ECO:0000313" key="1">
    <source>
        <dbReference type="EMBL" id="CAL1278890.1"/>
    </source>
</evidence>
<gene>
    <name evidence="1" type="ORF">LARSCL_LOCUS10044</name>
</gene>
<dbReference type="Proteomes" id="UP001497382">
    <property type="component" value="Unassembled WGS sequence"/>
</dbReference>
<evidence type="ECO:0000313" key="2">
    <source>
        <dbReference type="Proteomes" id="UP001497382"/>
    </source>
</evidence>
<dbReference type="AlphaFoldDB" id="A0AAV2A4D4"/>
<proteinExistence type="predicted"/>
<organism evidence="1 2">
    <name type="scientific">Larinioides sclopetarius</name>
    <dbReference type="NCBI Taxonomy" id="280406"/>
    <lineage>
        <taxon>Eukaryota</taxon>
        <taxon>Metazoa</taxon>
        <taxon>Ecdysozoa</taxon>
        <taxon>Arthropoda</taxon>
        <taxon>Chelicerata</taxon>
        <taxon>Arachnida</taxon>
        <taxon>Araneae</taxon>
        <taxon>Araneomorphae</taxon>
        <taxon>Entelegynae</taxon>
        <taxon>Araneoidea</taxon>
        <taxon>Araneidae</taxon>
        <taxon>Larinioides</taxon>
    </lineage>
</organism>
<comment type="caution">
    <text evidence="1">The sequence shown here is derived from an EMBL/GenBank/DDBJ whole genome shotgun (WGS) entry which is preliminary data.</text>
</comment>
<name>A0AAV2A4D4_9ARAC</name>
<reference evidence="1 2" key="1">
    <citation type="submission" date="2024-04" db="EMBL/GenBank/DDBJ databases">
        <authorList>
            <person name="Rising A."/>
            <person name="Reimegard J."/>
            <person name="Sonavane S."/>
            <person name="Akerstrom W."/>
            <person name="Nylinder S."/>
            <person name="Hedman E."/>
            <person name="Kallberg Y."/>
        </authorList>
    </citation>
    <scope>NUCLEOTIDE SEQUENCE [LARGE SCALE GENOMIC DNA]</scope>
</reference>